<name>A0A502CZ69_9MICO</name>
<dbReference type="Gene3D" id="3.40.50.150">
    <property type="entry name" value="Vaccinia Virus protein VP39"/>
    <property type="match status" value="1"/>
</dbReference>
<dbReference type="EMBL" id="RCZM01000002">
    <property type="protein sequence ID" value="TPG18198.1"/>
    <property type="molecule type" value="Genomic_DNA"/>
</dbReference>
<keyword evidence="2" id="KW-0808">Transferase</keyword>
<keyword evidence="2" id="KW-0489">Methyltransferase</keyword>
<dbReference type="Proteomes" id="UP000317722">
    <property type="component" value="Unassembled WGS sequence"/>
</dbReference>
<evidence type="ECO:0000313" key="3">
    <source>
        <dbReference type="Proteomes" id="UP000317722"/>
    </source>
</evidence>
<dbReference type="PANTHER" id="PTHR43591:SF24">
    <property type="entry name" value="2-METHOXY-6-POLYPRENYL-1,4-BENZOQUINOL METHYLASE, MITOCHONDRIAL"/>
    <property type="match status" value="1"/>
</dbReference>
<reference evidence="2 3" key="1">
    <citation type="journal article" date="2019" name="Environ. Microbiol.">
        <title>Species interactions and distinct microbial communities in high Arctic permafrost affected cryosols are associated with the CH4 and CO2 gas fluxes.</title>
        <authorList>
            <person name="Altshuler I."/>
            <person name="Hamel J."/>
            <person name="Turney S."/>
            <person name="Magnuson E."/>
            <person name="Levesque R."/>
            <person name="Greer C."/>
            <person name="Whyte L.G."/>
        </authorList>
    </citation>
    <scope>NUCLEOTIDE SEQUENCE [LARGE SCALE GENOMIC DNA]</scope>
    <source>
        <strain evidence="2 3">S9.3A</strain>
    </source>
</reference>
<protein>
    <submittedName>
        <fullName evidence="2">Methyltransferase domain-containing protein</fullName>
    </submittedName>
</protein>
<gene>
    <name evidence="2" type="ORF">EAH86_07375</name>
</gene>
<evidence type="ECO:0000259" key="1">
    <source>
        <dbReference type="Pfam" id="PF08241"/>
    </source>
</evidence>
<dbReference type="CDD" id="cd02440">
    <property type="entry name" value="AdoMet_MTases"/>
    <property type="match status" value="1"/>
</dbReference>
<sequence>MDVGAPPDLFPCTEEVSSPPKAWCPPLRGHHSGSQRRHPGLFAPWASVLLGLARPRPGERVLDLACGIGVFARAAVPMVSPSGWVTGLDLDPANVAVARAVGDRESRFVGWHVRRAERLPLRDAAIDLVVCQFGLMFFSDRPAAVREMHRVMSKGGRLVASTWQGLDRHPFHQAIHEATLARLGISTVASVFALGDADELGTLVHSAGFSDVRIEARSITARFANAQEFLAFELGVDPAVAPTLRHLDRRDQ</sequence>
<evidence type="ECO:0000313" key="2">
    <source>
        <dbReference type="EMBL" id="TPG18198.1"/>
    </source>
</evidence>
<comment type="caution">
    <text evidence="2">The sequence shown here is derived from an EMBL/GenBank/DDBJ whole genome shotgun (WGS) entry which is preliminary data.</text>
</comment>
<dbReference type="GO" id="GO:0008757">
    <property type="term" value="F:S-adenosylmethionine-dependent methyltransferase activity"/>
    <property type="evidence" value="ECO:0007669"/>
    <property type="project" value="InterPro"/>
</dbReference>
<organism evidence="2 3">
    <name type="scientific">Pedococcus bigeumensis</name>
    <dbReference type="NCBI Taxonomy" id="433644"/>
    <lineage>
        <taxon>Bacteria</taxon>
        <taxon>Bacillati</taxon>
        <taxon>Actinomycetota</taxon>
        <taxon>Actinomycetes</taxon>
        <taxon>Micrococcales</taxon>
        <taxon>Intrasporangiaceae</taxon>
        <taxon>Pedococcus</taxon>
    </lineage>
</organism>
<dbReference type="PANTHER" id="PTHR43591">
    <property type="entry name" value="METHYLTRANSFERASE"/>
    <property type="match status" value="1"/>
</dbReference>
<feature type="domain" description="Methyltransferase type 11" evidence="1">
    <location>
        <begin position="62"/>
        <end position="159"/>
    </location>
</feature>
<dbReference type="GO" id="GO:0032259">
    <property type="term" value="P:methylation"/>
    <property type="evidence" value="ECO:0007669"/>
    <property type="project" value="UniProtKB-KW"/>
</dbReference>
<dbReference type="AlphaFoldDB" id="A0A502CZ69"/>
<dbReference type="Pfam" id="PF08241">
    <property type="entry name" value="Methyltransf_11"/>
    <property type="match status" value="1"/>
</dbReference>
<keyword evidence="3" id="KW-1185">Reference proteome</keyword>
<dbReference type="OrthoDB" id="9777638at2"/>
<proteinExistence type="predicted"/>
<accession>A0A502CZ69</accession>
<dbReference type="InterPro" id="IPR013216">
    <property type="entry name" value="Methyltransf_11"/>
</dbReference>
<dbReference type="InterPro" id="IPR029063">
    <property type="entry name" value="SAM-dependent_MTases_sf"/>
</dbReference>
<dbReference type="SUPFAM" id="SSF53335">
    <property type="entry name" value="S-adenosyl-L-methionine-dependent methyltransferases"/>
    <property type="match status" value="1"/>
</dbReference>
<dbReference type="RefSeq" id="WP_140738336.1">
    <property type="nucleotide sequence ID" value="NZ_RCZM01000002.1"/>
</dbReference>